<dbReference type="InterPro" id="IPR003779">
    <property type="entry name" value="CMD-like"/>
</dbReference>
<evidence type="ECO:0000313" key="3">
    <source>
        <dbReference type="EMBL" id="SMY11893.1"/>
    </source>
</evidence>
<dbReference type="SUPFAM" id="SSF69118">
    <property type="entry name" value="AhpD-like"/>
    <property type="match status" value="1"/>
</dbReference>
<keyword evidence="3" id="KW-0575">Peroxidase</keyword>
<feature type="compositionally biased region" description="Low complexity" evidence="1">
    <location>
        <begin position="9"/>
        <end position="21"/>
    </location>
</feature>
<dbReference type="PANTHER" id="PTHR34846">
    <property type="entry name" value="4-CARBOXYMUCONOLACTONE DECARBOXYLASE FAMILY PROTEIN (AFU_ORTHOLOGUE AFUA_6G11590)"/>
    <property type="match status" value="1"/>
</dbReference>
<dbReference type="EMBL" id="FXZM01000006">
    <property type="protein sequence ID" value="SMY11893.1"/>
    <property type="molecule type" value="Genomic_DNA"/>
</dbReference>
<accession>A0A2H1L6A0</accession>
<organism evidence="3 4">
    <name type="scientific">Brevibacterium jeotgali</name>
    <dbReference type="NCBI Taxonomy" id="1262550"/>
    <lineage>
        <taxon>Bacteria</taxon>
        <taxon>Bacillati</taxon>
        <taxon>Actinomycetota</taxon>
        <taxon>Actinomycetes</taxon>
        <taxon>Micrococcales</taxon>
        <taxon>Brevibacteriaceae</taxon>
        <taxon>Brevibacterium</taxon>
    </lineage>
</organism>
<keyword evidence="3" id="KW-0560">Oxidoreductase</keyword>
<protein>
    <submittedName>
        <fullName evidence="3">Alkylhydroperoxidase AhpD family core domain-containing protein</fullName>
    </submittedName>
</protein>
<evidence type="ECO:0000259" key="2">
    <source>
        <dbReference type="Pfam" id="PF02627"/>
    </source>
</evidence>
<evidence type="ECO:0000256" key="1">
    <source>
        <dbReference type="SAM" id="MobiDB-lite"/>
    </source>
</evidence>
<dbReference type="PANTHER" id="PTHR34846:SF5">
    <property type="entry name" value="CARBOXYMUCONOLACTONE DECARBOXYLASE-LIKE DOMAIN-CONTAINING PROTEIN"/>
    <property type="match status" value="1"/>
</dbReference>
<evidence type="ECO:0000313" key="4">
    <source>
        <dbReference type="Proteomes" id="UP000234462"/>
    </source>
</evidence>
<dbReference type="Proteomes" id="UP000234462">
    <property type="component" value="Unassembled WGS sequence"/>
</dbReference>
<feature type="region of interest" description="Disordered" evidence="1">
    <location>
        <begin position="1"/>
        <end position="36"/>
    </location>
</feature>
<name>A0A2H1L6A0_9MICO</name>
<dbReference type="OrthoDB" id="9801997at2"/>
<dbReference type="InterPro" id="IPR029032">
    <property type="entry name" value="AhpD-like"/>
</dbReference>
<dbReference type="NCBIfam" id="TIGR00778">
    <property type="entry name" value="ahpD_dom"/>
    <property type="match status" value="1"/>
</dbReference>
<dbReference type="InterPro" id="IPR004675">
    <property type="entry name" value="AhpD_core"/>
</dbReference>
<dbReference type="AlphaFoldDB" id="A0A2H1L6A0"/>
<dbReference type="Gene3D" id="1.20.1290.10">
    <property type="entry name" value="AhpD-like"/>
    <property type="match status" value="1"/>
</dbReference>
<sequence length="179" mass="18753">MSVTTTQNTAVHTAAGTATDADPGVPKRRPFIDKEHPDVQKALVKASTASRTASKGAGLGDDTIELVNMRVSQINGCLTCLSLHAPRARAAGVTQQQLDVLPAWRDAMTVYSGVQRAALLIAESLTVIDTSQDRDAIVAQASAHLTTEQIAAVEWTAVMINAFNRVSIASGHPALAAKG</sequence>
<gene>
    <name evidence="3" type="ORF">BJEO58_01485</name>
</gene>
<dbReference type="Pfam" id="PF02627">
    <property type="entry name" value="CMD"/>
    <property type="match status" value="1"/>
</dbReference>
<keyword evidence="4" id="KW-1185">Reference proteome</keyword>
<reference evidence="4" key="1">
    <citation type="submission" date="2017-03" db="EMBL/GenBank/DDBJ databases">
        <authorList>
            <person name="Monnet C."/>
        </authorList>
    </citation>
    <scope>NUCLEOTIDE SEQUENCE [LARGE SCALE GENOMIC DNA]</scope>
    <source>
        <strain evidence="4">SJ5-8</strain>
    </source>
</reference>
<dbReference type="GO" id="GO:0051920">
    <property type="term" value="F:peroxiredoxin activity"/>
    <property type="evidence" value="ECO:0007669"/>
    <property type="project" value="InterPro"/>
</dbReference>
<feature type="domain" description="Carboxymuconolactone decarboxylase-like" evidence="2">
    <location>
        <begin position="37"/>
        <end position="123"/>
    </location>
</feature>
<proteinExistence type="predicted"/>